<dbReference type="PANTHER" id="PTHR28180">
    <property type="entry name" value="CONSERVED MITOCHONDRIAL PROTEIN-RELATED"/>
    <property type="match status" value="1"/>
</dbReference>
<gene>
    <name evidence="1" type="ORF">CSOL1703_00010690</name>
</gene>
<comment type="caution">
    <text evidence="1">The sequence shown here is derived from an EMBL/GenBank/DDBJ whole genome shotgun (WGS) entry which is preliminary data.</text>
</comment>
<dbReference type="InterPro" id="IPR052999">
    <property type="entry name" value="PTS1_Protein"/>
</dbReference>
<name>A0A9N9W7I2_9HYPO</name>
<proteinExistence type="predicted"/>
<sequence>MSKLSPSLKALINAPFSRPGPLPAPAHTKELFQSIAQDAAKKNLSPRSWLAISTATTFSLNSPDALPILHGVASAQQPKSDVRAAEFMREVGLKCISFNGIPRSINCLNAFHASLPKSLTAQLSTTPSRQSTPENVTDGIARGRRLWDSVYQPFEDKLYEKLGLAHPDLPVFILNHNYAGLLSDPPQSERGALASVGRVHTSLVAISCLRTQTGVGPQVLSHVFGLRKTLDDSSFKADPEGESEDAVRWLATDEGGEWILKTIDSIVEAMGGSNFAAAGAREAKL</sequence>
<evidence type="ECO:0000313" key="2">
    <source>
        <dbReference type="Proteomes" id="UP000775872"/>
    </source>
</evidence>
<reference evidence="2" key="1">
    <citation type="submission" date="2019-06" db="EMBL/GenBank/DDBJ databases">
        <authorList>
            <person name="Broberg M."/>
        </authorList>
    </citation>
    <scope>NUCLEOTIDE SEQUENCE [LARGE SCALE GENOMIC DNA]</scope>
</reference>
<evidence type="ECO:0000313" key="1">
    <source>
        <dbReference type="EMBL" id="CAH0044950.1"/>
    </source>
</evidence>
<organism evidence="1 2">
    <name type="scientific">Clonostachys solani</name>
    <dbReference type="NCBI Taxonomy" id="160281"/>
    <lineage>
        <taxon>Eukaryota</taxon>
        <taxon>Fungi</taxon>
        <taxon>Dikarya</taxon>
        <taxon>Ascomycota</taxon>
        <taxon>Pezizomycotina</taxon>
        <taxon>Sordariomycetes</taxon>
        <taxon>Hypocreomycetidae</taxon>
        <taxon>Hypocreales</taxon>
        <taxon>Bionectriaceae</taxon>
        <taxon>Clonostachys</taxon>
    </lineage>
</organism>
<dbReference type="PANTHER" id="PTHR28180:SF2">
    <property type="entry name" value="PEROXISOMAL PROTEIN 2"/>
    <property type="match status" value="1"/>
</dbReference>
<dbReference type="Proteomes" id="UP000775872">
    <property type="component" value="Unassembled WGS sequence"/>
</dbReference>
<protein>
    <submittedName>
        <fullName evidence="1">Uncharacterized protein</fullName>
    </submittedName>
</protein>
<reference evidence="1 2" key="2">
    <citation type="submission" date="2021-10" db="EMBL/GenBank/DDBJ databases">
        <authorList>
            <person name="Piombo E."/>
        </authorList>
    </citation>
    <scope>NUCLEOTIDE SEQUENCE [LARGE SCALE GENOMIC DNA]</scope>
</reference>
<dbReference type="SUPFAM" id="SSF69118">
    <property type="entry name" value="AhpD-like"/>
    <property type="match status" value="1"/>
</dbReference>
<dbReference type="EMBL" id="CABFOC020000007">
    <property type="protein sequence ID" value="CAH0044950.1"/>
    <property type="molecule type" value="Genomic_DNA"/>
</dbReference>
<dbReference type="Gene3D" id="1.20.1290.10">
    <property type="entry name" value="AhpD-like"/>
    <property type="match status" value="1"/>
</dbReference>
<accession>A0A9N9W7I2</accession>
<keyword evidence="2" id="KW-1185">Reference proteome</keyword>
<dbReference type="OrthoDB" id="5392202at2759"/>
<dbReference type="AlphaFoldDB" id="A0A9N9W7I2"/>
<dbReference type="InterPro" id="IPR029032">
    <property type="entry name" value="AhpD-like"/>
</dbReference>